<dbReference type="NCBIfam" id="NF033205">
    <property type="entry name" value="IPExxxVDY"/>
    <property type="match status" value="1"/>
</dbReference>
<dbReference type="InterPro" id="IPR047690">
    <property type="entry name" value="IPExxxVDY_fam"/>
</dbReference>
<evidence type="ECO:0008006" key="3">
    <source>
        <dbReference type="Google" id="ProtNLM"/>
    </source>
</evidence>
<organism evidence="1 2">
    <name type="scientific">Patiriisocius marinus</name>
    <dbReference type="NCBI Taxonomy" id="1397112"/>
    <lineage>
        <taxon>Bacteria</taxon>
        <taxon>Pseudomonadati</taxon>
        <taxon>Bacteroidota</taxon>
        <taxon>Flavobacteriia</taxon>
        <taxon>Flavobacteriales</taxon>
        <taxon>Flavobacteriaceae</taxon>
        <taxon>Patiriisocius</taxon>
    </lineage>
</organism>
<gene>
    <name evidence="1" type="ORF">ULMA_06640</name>
</gene>
<dbReference type="RefSeq" id="WP_151672627.1">
    <property type="nucleotide sequence ID" value="NZ_BKCG01000001.1"/>
</dbReference>
<evidence type="ECO:0000313" key="1">
    <source>
        <dbReference type="EMBL" id="GER58556.1"/>
    </source>
</evidence>
<dbReference type="AlphaFoldDB" id="A0A5J4IUW7"/>
<name>A0A5J4IUW7_9FLAO</name>
<reference evidence="1 2" key="1">
    <citation type="submission" date="2019-08" db="EMBL/GenBank/DDBJ databases">
        <title>Draft genome sequence of Ulvibacter marinus type strain NBRC 109484.</title>
        <authorList>
            <person name="Kawano K."/>
            <person name="Ushijima N."/>
            <person name="Kihara M."/>
            <person name="Itoh H."/>
        </authorList>
    </citation>
    <scope>NUCLEOTIDE SEQUENCE [LARGE SCALE GENOMIC DNA]</scope>
    <source>
        <strain evidence="1 2">NBRC 109484</strain>
    </source>
</reference>
<dbReference type="Proteomes" id="UP000326509">
    <property type="component" value="Unassembled WGS sequence"/>
</dbReference>
<accession>A0A5J4IUW7</accession>
<protein>
    <recommendedName>
        <fullName evidence="3">IPExxxVDY family protein</fullName>
    </recommendedName>
</protein>
<evidence type="ECO:0000313" key="2">
    <source>
        <dbReference type="Proteomes" id="UP000326509"/>
    </source>
</evidence>
<dbReference type="EMBL" id="BKCG01000001">
    <property type="protein sequence ID" value="GER58556.1"/>
    <property type="molecule type" value="Genomic_DNA"/>
</dbReference>
<comment type="caution">
    <text evidence="1">The sequence shown here is derived from an EMBL/GenBank/DDBJ whole genome shotgun (WGS) entry which is preliminary data.</text>
</comment>
<dbReference type="OrthoDB" id="676614at2"/>
<proteinExistence type="predicted"/>
<keyword evidence="2" id="KW-1185">Reference proteome</keyword>
<sequence>MGTHKLILDDDFAEDFSLIAIHCSEESYKLAYLLNQFVGLKLRREALDLEYSNNGLEITFPLFGFNDVMKYTTYYLVANKCKSQVAKLASSGGLFGDLSQEETVTTILIPEYKQVDFFLKIQSDYDQVATRNLIANINDIKQVISAYDVQTENLKSKNNLIFD</sequence>